<evidence type="ECO:0000259" key="20">
    <source>
        <dbReference type="Pfam" id="PF12804"/>
    </source>
</evidence>
<gene>
    <name evidence="21" type="ORF">PAP_05835</name>
</gene>
<dbReference type="EMBL" id="CP006019">
    <property type="protein sequence ID" value="AIF69567.1"/>
    <property type="molecule type" value="Genomic_DNA"/>
</dbReference>
<comment type="similarity">
    <text evidence="5">In the N-terminal section; belongs to the MobA family.</text>
</comment>
<evidence type="ECO:0000256" key="8">
    <source>
        <dbReference type="ARBA" id="ARBA00018322"/>
    </source>
</evidence>
<dbReference type="RefSeq" id="WP_048165110.1">
    <property type="nucleotide sequence ID" value="NZ_CP006019.1"/>
</dbReference>
<dbReference type="Pfam" id="PF12804">
    <property type="entry name" value="NTP_transf_3"/>
    <property type="match status" value="1"/>
</dbReference>
<dbReference type="PANTHER" id="PTHR19136">
    <property type="entry name" value="MOLYBDENUM COFACTOR GUANYLYLTRANSFERASE"/>
    <property type="match status" value="1"/>
</dbReference>
<dbReference type="PANTHER" id="PTHR19136:SF84">
    <property type="entry name" value="BIFUNCTIONAL IPC TRANSFERASE AND DIPP SYNTHASE"/>
    <property type="match status" value="1"/>
</dbReference>
<sequence>MKGVILAAGLGSRMGRLTEETPKGLLRIAGREILYRTMKTLEELGVEEFIIVTNPKYEDKFREFLRENGFNAQIIVNEHPEKGNGYSLYLAKNYVGEKFILVMSDHVYERAFLERAIRGEGLIIDRNPKYVNLKEATKVLVEDGRIKDIGKRLKAYDGADTGFFVLTKETFKYAEGILEQRGKAELSEIVKKAGLKVTEVSGLFWMDVDTPQDLKKANRFIVLNAVKGTGDGFISRHLNRKISTRISALLANHITPMQATIFTFLLGLFAAVMTFLSIPLAGLLYQMSSILDGVDGEIARASMRTSRFGGYLDSILDRYVDFAFILMLALAYGKTSLGFWSWVALAIFGSVMVSYSTERYKAAYGKDIYKETPTMRYLPGKRDERIFLTMLFCLLGLIEWVFIVLAALTHLRVFTTVLLVRRNAKT</sequence>
<keyword evidence="22" id="KW-1185">Reference proteome</keyword>
<comment type="catalytic activity">
    <reaction evidence="1">
        <text>1D-myo-inositol 3-phosphate + CTP + H(+) = CDP-1L-myo-inositol + diphosphate</text>
        <dbReference type="Rhea" id="RHEA:30647"/>
        <dbReference type="ChEBI" id="CHEBI:15378"/>
        <dbReference type="ChEBI" id="CHEBI:33019"/>
        <dbReference type="ChEBI" id="CHEBI:37563"/>
        <dbReference type="ChEBI" id="CHEBI:58401"/>
        <dbReference type="ChEBI" id="CHEBI:62573"/>
        <dbReference type="EC" id="2.7.7.74"/>
    </reaction>
</comment>
<reference evidence="22" key="1">
    <citation type="submission" date="2013-06" db="EMBL/GenBank/DDBJ databases">
        <title>Complete Genome Sequence of Hyperthermophilic Palaeococcus pacificus DY20341T, Isolated from a Deep-Sea Hydrothermal Sediments.</title>
        <authorList>
            <person name="Zeng X."/>
            <person name="Shao Z."/>
        </authorList>
    </citation>
    <scope>NUCLEOTIDE SEQUENCE [LARGE SCALE GENOMIC DNA]</scope>
    <source>
        <strain evidence="22">DY20341</strain>
    </source>
</reference>
<feature type="transmembrane region" description="Helical" evidence="19">
    <location>
        <begin position="386"/>
        <end position="408"/>
    </location>
</feature>
<evidence type="ECO:0000256" key="11">
    <source>
        <dbReference type="ARBA" id="ARBA00022723"/>
    </source>
</evidence>
<evidence type="ECO:0000256" key="13">
    <source>
        <dbReference type="ARBA" id="ARBA00022989"/>
    </source>
</evidence>
<accession>A0A075LUB4</accession>
<evidence type="ECO:0000256" key="16">
    <source>
        <dbReference type="ARBA" id="ARBA00049235"/>
    </source>
</evidence>
<dbReference type="STRING" id="1343739.PAP_05835"/>
<dbReference type="GO" id="GO:0008654">
    <property type="term" value="P:phospholipid biosynthetic process"/>
    <property type="evidence" value="ECO:0007669"/>
    <property type="project" value="InterPro"/>
</dbReference>
<feature type="transmembrane region" description="Helical" evidence="19">
    <location>
        <begin position="261"/>
        <end position="285"/>
    </location>
</feature>
<dbReference type="CDD" id="cd02523">
    <property type="entry name" value="PC_cytidylyltransferase"/>
    <property type="match status" value="1"/>
</dbReference>
<keyword evidence="11" id="KW-0479">Metal-binding</keyword>
<comment type="function">
    <text evidence="17">Involved in biosynthesis of di-myo-inositol phosphate (DIP), a widespread organic solute in microorganisms adapted to hot environments. Catalyzes the condensation of CTP and L-myo-inositol-1-phosphate into CDP-L-myo-inositol, as well as the biosynthesis of di-myo-inositol-1,3'-phosphate-1'-phosphate (DIPP) from CDP-L-myo-inositol and L-myo-inositol-1-phosphate.</text>
</comment>
<dbReference type="AlphaFoldDB" id="A0A075LUB4"/>
<comment type="catalytic activity">
    <reaction evidence="16">
        <text>CDP-1L-myo-inositol + 1D-myo-inositol 3-phosphate = bis(1L-myo-inositol) 3,1'-phosphate 1-phosphate + CMP + H(+)</text>
        <dbReference type="Rhea" id="RHEA:31327"/>
        <dbReference type="ChEBI" id="CHEBI:15378"/>
        <dbReference type="ChEBI" id="CHEBI:58401"/>
        <dbReference type="ChEBI" id="CHEBI:60377"/>
        <dbReference type="ChEBI" id="CHEBI:62573"/>
        <dbReference type="ChEBI" id="CHEBI:62576"/>
        <dbReference type="EC" id="2.7.8.34"/>
    </reaction>
</comment>
<comment type="cofactor">
    <cofactor evidence="2">
        <name>Mg(2+)</name>
        <dbReference type="ChEBI" id="CHEBI:18420"/>
    </cofactor>
</comment>
<evidence type="ECO:0000256" key="3">
    <source>
        <dbReference type="ARBA" id="ARBA00004141"/>
    </source>
</evidence>
<evidence type="ECO:0000256" key="7">
    <source>
        <dbReference type="ARBA" id="ARBA00013268"/>
    </source>
</evidence>
<comment type="similarity">
    <text evidence="4">In the C-terminal section; belongs to the CDP-alcohol phosphatidyltransferase class-I family.</text>
</comment>
<dbReference type="PROSITE" id="PS00379">
    <property type="entry name" value="CDP_ALCOHOL_P_TRANSF"/>
    <property type="match status" value="1"/>
</dbReference>
<dbReference type="SUPFAM" id="SSF53448">
    <property type="entry name" value="Nucleotide-diphospho-sugar transferases"/>
    <property type="match status" value="1"/>
</dbReference>
<dbReference type="FunFam" id="1.20.120.1760:FF:000042">
    <property type="entry name" value="Bifunctional IPC transferase and DIPP synthase"/>
    <property type="match status" value="1"/>
</dbReference>
<evidence type="ECO:0000256" key="12">
    <source>
        <dbReference type="ARBA" id="ARBA00022842"/>
    </source>
</evidence>
<keyword evidence="9 18" id="KW-0808">Transferase</keyword>
<evidence type="ECO:0000256" key="6">
    <source>
        <dbReference type="ARBA" id="ARBA00012504"/>
    </source>
</evidence>
<feature type="domain" description="MobA-like NTP transferase" evidence="20">
    <location>
        <begin position="3"/>
        <end position="115"/>
    </location>
</feature>
<dbReference type="Proteomes" id="UP000027981">
    <property type="component" value="Chromosome"/>
</dbReference>
<protein>
    <recommendedName>
        <fullName evidence="8">Bifunctional IPC transferase and DIPP synthase</fullName>
        <ecNumber evidence="6">2.7.7.74</ecNumber>
        <ecNumber evidence="7">2.7.8.34</ecNumber>
    </recommendedName>
</protein>
<dbReference type="InterPro" id="IPR000462">
    <property type="entry name" value="CDP-OH_P_trans"/>
</dbReference>
<dbReference type="GO" id="GO:0046872">
    <property type="term" value="F:metal ion binding"/>
    <property type="evidence" value="ECO:0007669"/>
    <property type="project" value="UniProtKB-KW"/>
</dbReference>
<dbReference type="HOGENOM" id="CLU_643435_0_0_2"/>
<dbReference type="NCBIfam" id="NF041135">
    <property type="entry name" value="IPPtranDIPPsyn_Thcocales"/>
    <property type="match status" value="1"/>
</dbReference>
<dbReference type="InterPro" id="IPR043130">
    <property type="entry name" value="CDP-OH_PTrfase_TM_dom"/>
</dbReference>
<comment type="subcellular location">
    <subcellularLocation>
        <location evidence="3">Membrane</location>
        <topology evidence="3">Multi-pass membrane protein</topology>
    </subcellularLocation>
</comment>
<dbReference type="InterPro" id="IPR025877">
    <property type="entry name" value="MobA-like_NTP_Trfase"/>
</dbReference>
<evidence type="ECO:0000313" key="22">
    <source>
        <dbReference type="Proteomes" id="UP000027981"/>
    </source>
</evidence>
<dbReference type="Gene3D" id="1.20.120.1760">
    <property type="match status" value="1"/>
</dbReference>
<dbReference type="KEGG" id="ppac:PAP_05835"/>
<dbReference type="GO" id="GO:0016779">
    <property type="term" value="F:nucleotidyltransferase activity"/>
    <property type="evidence" value="ECO:0007669"/>
    <property type="project" value="UniProtKB-ARBA"/>
</dbReference>
<reference evidence="21 22" key="2">
    <citation type="journal article" date="2015" name="Genome Announc.">
        <title>Complete Genome Sequence of Hyperthermophilic Piezophilic Archaeon Palaeococcus pacificus DY20341T, Isolated from Deep-Sea Hydrothermal Sediments.</title>
        <authorList>
            <person name="Zeng X."/>
            <person name="Jebbar M."/>
            <person name="Shao Z."/>
        </authorList>
    </citation>
    <scope>NUCLEOTIDE SEQUENCE [LARGE SCALE GENOMIC DNA]</scope>
    <source>
        <strain evidence="21 22">DY20341</strain>
    </source>
</reference>
<dbReference type="GO" id="GO:0016780">
    <property type="term" value="F:phosphotransferase activity, for other substituted phosphate groups"/>
    <property type="evidence" value="ECO:0007669"/>
    <property type="project" value="InterPro"/>
</dbReference>
<dbReference type="FunFam" id="3.90.550.10:FF:000282">
    <property type="entry name" value="Bifunctional IPC transferase and DIPP synthase"/>
    <property type="match status" value="1"/>
</dbReference>
<dbReference type="GeneID" id="24842290"/>
<evidence type="ECO:0000313" key="21">
    <source>
        <dbReference type="EMBL" id="AIF69567.1"/>
    </source>
</evidence>
<evidence type="ECO:0000256" key="19">
    <source>
        <dbReference type="SAM" id="Phobius"/>
    </source>
</evidence>
<feature type="transmembrane region" description="Helical" evidence="19">
    <location>
        <begin position="315"/>
        <end position="333"/>
    </location>
</feature>
<evidence type="ECO:0000256" key="4">
    <source>
        <dbReference type="ARBA" id="ARBA00006982"/>
    </source>
</evidence>
<evidence type="ECO:0000256" key="18">
    <source>
        <dbReference type="RuleBase" id="RU003750"/>
    </source>
</evidence>
<keyword evidence="12" id="KW-0460">Magnesium</keyword>
<dbReference type="Gene3D" id="3.90.550.10">
    <property type="entry name" value="Spore Coat Polysaccharide Biosynthesis Protein SpsA, Chain A"/>
    <property type="match status" value="1"/>
</dbReference>
<dbReference type="eggNOG" id="arCOG00673">
    <property type="taxonomic scope" value="Archaea"/>
</dbReference>
<evidence type="ECO:0000256" key="14">
    <source>
        <dbReference type="ARBA" id="ARBA00023136"/>
    </source>
</evidence>
<evidence type="ECO:0000256" key="15">
    <source>
        <dbReference type="ARBA" id="ARBA00023268"/>
    </source>
</evidence>
<dbReference type="InterPro" id="IPR053433">
    <property type="entry name" value="IPC_transferase/DIPP_synth"/>
</dbReference>
<evidence type="ECO:0000256" key="2">
    <source>
        <dbReference type="ARBA" id="ARBA00001946"/>
    </source>
</evidence>
<name>A0A075LUB4_9EURY</name>
<evidence type="ECO:0000256" key="1">
    <source>
        <dbReference type="ARBA" id="ARBA00000729"/>
    </source>
</evidence>
<dbReference type="EC" id="2.7.7.74" evidence="6"/>
<keyword evidence="15" id="KW-0511">Multifunctional enzyme</keyword>
<organism evidence="21 22">
    <name type="scientific">Palaeococcus pacificus DY20341</name>
    <dbReference type="NCBI Taxonomy" id="1343739"/>
    <lineage>
        <taxon>Archaea</taxon>
        <taxon>Methanobacteriati</taxon>
        <taxon>Methanobacteriota</taxon>
        <taxon>Thermococci</taxon>
        <taxon>Thermococcales</taxon>
        <taxon>Thermococcaceae</taxon>
        <taxon>Palaeococcus</taxon>
    </lineage>
</organism>
<evidence type="ECO:0000256" key="9">
    <source>
        <dbReference type="ARBA" id="ARBA00022679"/>
    </source>
</evidence>
<evidence type="ECO:0000256" key="10">
    <source>
        <dbReference type="ARBA" id="ARBA00022692"/>
    </source>
</evidence>
<keyword evidence="13 19" id="KW-1133">Transmembrane helix</keyword>
<evidence type="ECO:0000256" key="5">
    <source>
        <dbReference type="ARBA" id="ARBA00007897"/>
    </source>
</evidence>
<dbReference type="InterPro" id="IPR029044">
    <property type="entry name" value="Nucleotide-diphossugar_trans"/>
</dbReference>
<dbReference type="OrthoDB" id="15372at2157"/>
<keyword evidence="14 19" id="KW-0472">Membrane</keyword>
<dbReference type="InterPro" id="IPR048254">
    <property type="entry name" value="CDP_ALCOHOL_P_TRANSF_CS"/>
</dbReference>
<evidence type="ECO:0000256" key="17">
    <source>
        <dbReference type="ARBA" id="ARBA00054100"/>
    </source>
</evidence>
<keyword evidence="10 19" id="KW-0812">Transmembrane</keyword>
<proteinExistence type="inferred from homology"/>
<dbReference type="EC" id="2.7.8.34" evidence="7"/>
<dbReference type="Pfam" id="PF01066">
    <property type="entry name" value="CDP-OH_P_transf"/>
    <property type="match status" value="1"/>
</dbReference>
<dbReference type="GO" id="GO:0016020">
    <property type="term" value="C:membrane"/>
    <property type="evidence" value="ECO:0007669"/>
    <property type="project" value="UniProtKB-SubCell"/>
</dbReference>
<comment type="similarity">
    <text evidence="18">Belongs to the CDP-alcohol phosphatidyltransferase class-I family.</text>
</comment>